<organism evidence="2 3">
    <name type="scientific">Streptomyces hyaluromycini</name>
    <dbReference type="NCBI Taxonomy" id="1377993"/>
    <lineage>
        <taxon>Bacteria</taxon>
        <taxon>Bacillati</taxon>
        <taxon>Actinomycetota</taxon>
        <taxon>Actinomycetes</taxon>
        <taxon>Kitasatosporales</taxon>
        <taxon>Streptomycetaceae</taxon>
        <taxon>Streptomyces</taxon>
    </lineage>
</organism>
<dbReference type="Gene3D" id="3.30.980.10">
    <property type="entry name" value="Threonyl-trna Synthetase, Chain A, domain 2"/>
    <property type="match status" value="1"/>
</dbReference>
<dbReference type="RefSeq" id="WP_350779084.1">
    <property type="nucleotide sequence ID" value="NZ_JBEPEK010000048.1"/>
</dbReference>
<dbReference type="InterPro" id="IPR012947">
    <property type="entry name" value="tRNA_SAD"/>
</dbReference>
<keyword evidence="3" id="KW-1185">Reference proteome</keyword>
<gene>
    <name evidence="2" type="ORF">ABT404_09420</name>
</gene>
<dbReference type="EMBL" id="JBEPEK010000048">
    <property type="protein sequence ID" value="MER7179688.1"/>
    <property type="molecule type" value="Genomic_DNA"/>
</dbReference>
<evidence type="ECO:0000313" key="2">
    <source>
        <dbReference type="EMBL" id="MER7179688.1"/>
    </source>
</evidence>
<evidence type="ECO:0000259" key="1">
    <source>
        <dbReference type="Pfam" id="PF07973"/>
    </source>
</evidence>
<dbReference type="Proteomes" id="UP001474181">
    <property type="component" value="Unassembled WGS sequence"/>
</dbReference>
<sequence>MVQYSATQVSEYLTDAYAETVKTKIIASGERDGTGRAAVERSLFPAQGGGHVVAVADPRLTAPEGRESVTGELREAIARAIEAGLPVGAGHDGDGRRLIRLGDIHTAPCGGTHVRSLGELAHVTLPALRVTKGRIKVSYSAEHRAAS</sequence>
<dbReference type="Pfam" id="PF07973">
    <property type="entry name" value="tRNA_SAD"/>
    <property type="match status" value="1"/>
</dbReference>
<protein>
    <recommendedName>
        <fullName evidence="1">Threonyl/alanyl tRNA synthetase SAD domain-containing protein</fullName>
    </recommendedName>
</protein>
<accession>A0ABV1WS46</accession>
<comment type="caution">
    <text evidence="2">The sequence shown here is derived from an EMBL/GenBank/DDBJ whole genome shotgun (WGS) entry which is preliminary data.</text>
</comment>
<proteinExistence type="predicted"/>
<dbReference type="InterPro" id="IPR018163">
    <property type="entry name" value="Thr/Ala-tRNA-synth_IIc_edit"/>
</dbReference>
<evidence type="ECO:0000313" key="3">
    <source>
        <dbReference type="Proteomes" id="UP001474181"/>
    </source>
</evidence>
<dbReference type="SUPFAM" id="SSF55186">
    <property type="entry name" value="ThrRS/AlaRS common domain"/>
    <property type="match status" value="1"/>
</dbReference>
<reference evidence="2 3" key="1">
    <citation type="submission" date="2024-06" db="EMBL/GenBank/DDBJ databases">
        <title>The Natural Products Discovery Center: Release of the First 8490 Sequenced Strains for Exploring Actinobacteria Biosynthetic Diversity.</title>
        <authorList>
            <person name="Kalkreuter E."/>
            <person name="Kautsar S.A."/>
            <person name="Yang D."/>
            <person name="Bader C.D."/>
            <person name="Teijaro C.N."/>
            <person name="Fluegel L."/>
            <person name="Davis C.M."/>
            <person name="Simpson J.R."/>
            <person name="Lauterbach L."/>
            <person name="Steele A.D."/>
            <person name="Gui C."/>
            <person name="Meng S."/>
            <person name="Li G."/>
            <person name="Viehrig K."/>
            <person name="Ye F."/>
            <person name="Su P."/>
            <person name="Kiefer A.F."/>
            <person name="Nichols A."/>
            <person name="Cepeda A.J."/>
            <person name="Yan W."/>
            <person name="Fan B."/>
            <person name="Jiang Y."/>
            <person name="Adhikari A."/>
            <person name="Zheng C.-J."/>
            <person name="Schuster L."/>
            <person name="Cowan T.M."/>
            <person name="Smanski M.J."/>
            <person name="Chevrette M.G."/>
            <person name="De Carvalho L.P.S."/>
            <person name="Shen B."/>
        </authorList>
    </citation>
    <scope>NUCLEOTIDE SEQUENCE [LARGE SCALE GENOMIC DNA]</scope>
    <source>
        <strain evidence="2 3">NPDC000234</strain>
    </source>
</reference>
<name>A0ABV1WS46_9ACTN</name>
<feature type="domain" description="Threonyl/alanyl tRNA synthetase SAD" evidence="1">
    <location>
        <begin position="97"/>
        <end position="124"/>
    </location>
</feature>